<dbReference type="Proteomes" id="UP000007646">
    <property type="component" value="Unassembled WGS sequence"/>
</dbReference>
<evidence type="ECO:0000256" key="5">
    <source>
        <dbReference type="ARBA" id="ARBA00022552"/>
    </source>
</evidence>
<dbReference type="GO" id="GO:0000448">
    <property type="term" value="P:cleavage in ITS2 between 5.8S rRNA and LSU-rRNA of tricistronic rRNA transcript (SSU-rRNA, 5.8S rRNA, LSU-rRNA)"/>
    <property type="evidence" value="ECO:0007669"/>
    <property type="project" value="TreeGrafter"/>
</dbReference>
<evidence type="ECO:0000256" key="2">
    <source>
        <dbReference type="ARBA" id="ARBA00011003"/>
    </source>
</evidence>
<organism evidence="23 24">
    <name type="scientific">Loxodonta africana</name>
    <name type="common">African elephant</name>
    <dbReference type="NCBI Taxonomy" id="9785"/>
    <lineage>
        <taxon>Eukaryota</taxon>
        <taxon>Metazoa</taxon>
        <taxon>Chordata</taxon>
        <taxon>Craniata</taxon>
        <taxon>Vertebrata</taxon>
        <taxon>Euteleostomi</taxon>
        <taxon>Mammalia</taxon>
        <taxon>Eutheria</taxon>
        <taxon>Afrotheria</taxon>
        <taxon>Proboscidea</taxon>
        <taxon>Elephantidae</taxon>
        <taxon>Loxodonta</taxon>
    </lineage>
</organism>
<dbReference type="STRING" id="9785.ENSLAFP00000008005"/>
<feature type="domain" description="NOL9 C-terminal" evidence="22">
    <location>
        <begin position="568"/>
        <end position="669"/>
    </location>
</feature>
<dbReference type="Pfam" id="PF25467">
    <property type="entry name" value="NOL9_C"/>
    <property type="match status" value="1"/>
</dbReference>
<evidence type="ECO:0000256" key="9">
    <source>
        <dbReference type="ARBA" id="ARBA00022840"/>
    </source>
</evidence>
<comment type="subunit">
    <text evidence="17">Interacts with PELP1, WDR18 and SENP3. Interacts with LAS1L to form an ITS2 pre-rRNA endonuclease-kinase complex.</text>
</comment>
<dbReference type="GeneTree" id="ENSGT00940000153668"/>
<evidence type="ECO:0000256" key="17">
    <source>
        <dbReference type="ARBA" id="ARBA00065329"/>
    </source>
</evidence>
<keyword evidence="10" id="KW-0832">Ubl conjugation</keyword>
<evidence type="ECO:0000256" key="7">
    <source>
        <dbReference type="ARBA" id="ARBA00022741"/>
    </source>
</evidence>
<gene>
    <name evidence="23" type="primary">NOL9</name>
</gene>
<dbReference type="HOGENOM" id="CLU_021128_2_0_1"/>
<reference evidence="23 24" key="1">
    <citation type="submission" date="2009-06" db="EMBL/GenBank/DDBJ databases">
        <title>The Genome Sequence of Loxodonta africana (African elephant).</title>
        <authorList>
            <person name="Di Palma F."/>
            <person name="Heiman D."/>
            <person name="Young S."/>
            <person name="Johnson J."/>
            <person name="Lander E.S."/>
            <person name="Lindblad-Toh K."/>
        </authorList>
    </citation>
    <scope>NUCLEOTIDE SEQUENCE [LARGE SCALE GENOMIC DNA]</scope>
    <source>
        <strain evidence="23 24">Isolate ISIS603380</strain>
    </source>
</reference>
<dbReference type="Pfam" id="PF16575">
    <property type="entry name" value="CLP1_P"/>
    <property type="match status" value="1"/>
</dbReference>
<comment type="subcellular location">
    <subcellularLocation>
        <location evidence="1">Nucleus</location>
        <location evidence="1">Nucleolus</location>
    </subcellularLocation>
</comment>
<dbReference type="InterPro" id="IPR057573">
    <property type="entry name" value="NOL9_N"/>
</dbReference>
<proteinExistence type="inferred from homology"/>
<evidence type="ECO:0000256" key="11">
    <source>
        <dbReference type="ARBA" id="ARBA00022884"/>
    </source>
</evidence>
<dbReference type="InterPro" id="IPR032319">
    <property type="entry name" value="CLP1_P"/>
</dbReference>
<evidence type="ECO:0000256" key="6">
    <source>
        <dbReference type="ARBA" id="ARBA00022679"/>
    </source>
</evidence>
<protein>
    <recommendedName>
        <fullName evidence="18">Polynucleotide 5'-hydroxyl-kinase NOL9</fullName>
        <ecNumber evidence="3">2.7.1.78</ecNumber>
    </recommendedName>
    <alternativeName>
        <fullName evidence="19">Nucleolar protein 9</fullName>
    </alternativeName>
</protein>
<evidence type="ECO:0000256" key="15">
    <source>
        <dbReference type="ARBA" id="ARBA00044673"/>
    </source>
</evidence>
<dbReference type="AlphaFoldDB" id="G3T3X7"/>
<dbReference type="GO" id="GO:0005524">
    <property type="term" value="F:ATP binding"/>
    <property type="evidence" value="ECO:0007669"/>
    <property type="project" value="UniProtKB-KW"/>
</dbReference>
<dbReference type="PANTHER" id="PTHR12755">
    <property type="entry name" value="CLEAVAGE/POLYADENYLATION FACTOR IA SUBUNIT CLP1P"/>
    <property type="match status" value="1"/>
</dbReference>
<dbReference type="EC" id="2.7.1.78" evidence="3"/>
<feature type="domain" description="Clp1 P-loop" evidence="20">
    <location>
        <begin position="330"/>
        <end position="462"/>
    </location>
</feature>
<evidence type="ECO:0000259" key="22">
    <source>
        <dbReference type="Pfam" id="PF25467"/>
    </source>
</evidence>
<dbReference type="FunCoup" id="G3T3X7">
    <property type="interactions" value="1857"/>
</dbReference>
<evidence type="ECO:0000256" key="18">
    <source>
        <dbReference type="ARBA" id="ARBA00071212"/>
    </source>
</evidence>
<sequence>MADSLLPVKRGSCRFVRSRARKARPQFILSRRLRCRPGPLRWCGRRRLRRRLLQAQAAGVDWREGGRLVSGAAAEAASRRFKAALRRPAPATVPAFIPGAAATAAAGSCCLRGSLGRASPSVAAASVEPISLGGGAEQQVLNWGDVVFSGPLQGQSFVFGGICRVTCLYGRVQVFGFTISQGQPACEVFSAYTNSLLSIMAVRYPMPEKSKKEMRREARTLLRAHLLRDDRCRLMKCFSPLCSIVVLERLKTPTTEFIISHPGLSYVFLQEVEPVFIHSFEYLTLKSVGIRRSKRKNGLQLSESVTSAVDELVSVSCEEVDGCPVILVCGSQDLGKSTFNRYLINQLLNSIPCIDYLECDLGQTEFTPPGCISLFNITEPILGPPFTHQRTPQKMVYYGKTSCKDNYEHYIEIIKYVFSSYKRESPLIINTMGWVTDNGLLLLIDLIRLLSPSHVVQFSSGRSKYMPNLTPDYVDDTDGLYTKSRPKIRDRGFHLPEAENLEYADDERESPVVFPGHKLICVRSEFAFRKTPRNRESHNRVLRELAVLGYLGKLQPPDPRSVSPLHGLTPYQVPFNAVALRITHADVAPTHIMYAVNASWVGLCKIQDEVRGYVNGPILLTQTPLCDCVGFGICRGIDMEKRLYYILTPVPPEELRDVNCLLIGAVSVPQCVFKSQCGFEGTIPYVTTDYNFSLPGARDKIGARDSEQNFSRLKATRSRK</sequence>
<comment type="catalytic activity">
    <reaction evidence="15">
        <text>a 5'-end dephospho-2'-deoxyribonucleoside-DNA + ATP = a 5'-end 5'-phospho-2'-deoxyribonucleoside-DNA + ADP + H(+)</text>
        <dbReference type="Rhea" id="RHEA:15669"/>
        <dbReference type="Rhea" id="RHEA-COMP:13180"/>
        <dbReference type="Rhea" id="RHEA-COMP:13184"/>
        <dbReference type="ChEBI" id="CHEBI:15378"/>
        <dbReference type="ChEBI" id="CHEBI:30616"/>
        <dbReference type="ChEBI" id="CHEBI:136412"/>
        <dbReference type="ChEBI" id="CHEBI:136416"/>
        <dbReference type="ChEBI" id="CHEBI:456216"/>
        <dbReference type="EC" id="2.7.1.78"/>
    </reaction>
</comment>
<dbReference type="eggNOG" id="KOG2750">
    <property type="taxonomic scope" value="Eukaryota"/>
</dbReference>
<evidence type="ECO:0000256" key="3">
    <source>
        <dbReference type="ARBA" id="ARBA00012157"/>
    </source>
</evidence>
<keyword evidence="24" id="KW-1185">Reference proteome</keyword>
<dbReference type="FunFam" id="3.40.50.300:FF:001243">
    <property type="entry name" value="Nucleolar protein 9"/>
    <property type="match status" value="1"/>
</dbReference>
<reference evidence="23" key="2">
    <citation type="submission" date="2025-08" db="UniProtKB">
        <authorList>
            <consortium name="Ensembl"/>
        </authorList>
    </citation>
    <scope>IDENTIFICATION</scope>
    <source>
        <strain evidence="23">Isolate ISIS603380</strain>
    </source>
</reference>
<dbReference type="GO" id="GO:0046404">
    <property type="term" value="F:ATP-dependent polydeoxyribonucleotide 5'-hydroxyl-kinase activity"/>
    <property type="evidence" value="ECO:0007669"/>
    <property type="project" value="Ensembl"/>
</dbReference>
<evidence type="ECO:0000256" key="1">
    <source>
        <dbReference type="ARBA" id="ARBA00004604"/>
    </source>
</evidence>
<dbReference type="Pfam" id="PF24419">
    <property type="entry name" value="Cupin_NOL9"/>
    <property type="match status" value="1"/>
</dbReference>
<comment type="catalytic activity">
    <reaction evidence="14">
        <text>a 5'-end dephospho-ribonucleoside-RNA + ATP = a 5'-end 5'-phospho-ribonucleoside-RNA + ADP + H(+)</text>
        <dbReference type="Rhea" id="RHEA:54580"/>
        <dbReference type="Rhea" id="RHEA-COMP:13936"/>
        <dbReference type="Rhea" id="RHEA-COMP:15179"/>
        <dbReference type="ChEBI" id="CHEBI:15378"/>
        <dbReference type="ChEBI" id="CHEBI:30616"/>
        <dbReference type="ChEBI" id="CHEBI:138282"/>
        <dbReference type="ChEBI" id="CHEBI:138284"/>
        <dbReference type="ChEBI" id="CHEBI:456216"/>
        <dbReference type="EC" id="2.7.1.78"/>
    </reaction>
</comment>
<keyword evidence="7" id="KW-0547">Nucleotide-binding</keyword>
<evidence type="ECO:0000256" key="14">
    <source>
        <dbReference type="ARBA" id="ARBA00044641"/>
    </source>
</evidence>
<evidence type="ECO:0000256" key="16">
    <source>
        <dbReference type="ARBA" id="ARBA00055967"/>
    </source>
</evidence>
<keyword evidence="9" id="KW-0067">ATP-binding</keyword>
<keyword evidence="4" id="KW-1017">Isopeptide bond</keyword>
<dbReference type="Ensembl" id="ENSLAFT00000009543.4">
    <property type="protein sequence ID" value="ENSLAFP00000008005.4"/>
    <property type="gene ID" value="ENSLAFG00000009541.4"/>
</dbReference>
<dbReference type="Gene3D" id="3.40.50.300">
    <property type="entry name" value="P-loop containing nucleotide triphosphate hydrolases"/>
    <property type="match status" value="1"/>
</dbReference>
<dbReference type="InterPro" id="IPR027417">
    <property type="entry name" value="P-loop_NTPase"/>
</dbReference>
<keyword evidence="5" id="KW-0698">rRNA processing</keyword>
<dbReference type="GO" id="GO:0005730">
    <property type="term" value="C:nucleolus"/>
    <property type="evidence" value="ECO:0007669"/>
    <property type="project" value="UniProtKB-SubCell"/>
</dbReference>
<feature type="domain" description="NOL9 N-terminal" evidence="21">
    <location>
        <begin position="154"/>
        <end position="268"/>
    </location>
</feature>
<evidence type="ECO:0000313" key="24">
    <source>
        <dbReference type="Proteomes" id="UP000007646"/>
    </source>
</evidence>
<dbReference type="InterPro" id="IPR045116">
    <property type="entry name" value="Clp1/Grc3"/>
</dbReference>
<keyword evidence="6" id="KW-0808">Transferase</keyword>
<evidence type="ECO:0000256" key="13">
    <source>
        <dbReference type="ARBA" id="ARBA00023242"/>
    </source>
</evidence>
<keyword evidence="11" id="KW-0694">RNA-binding</keyword>
<reference evidence="23" key="3">
    <citation type="submission" date="2025-09" db="UniProtKB">
        <authorList>
            <consortium name="Ensembl"/>
        </authorList>
    </citation>
    <scope>IDENTIFICATION</scope>
    <source>
        <strain evidence="23">Isolate ISIS603380</strain>
    </source>
</reference>
<evidence type="ECO:0000256" key="4">
    <source>
        <dbReference type="ARBA" id="ARBA00022499"/>
    </source>
</evidence>
<evidence type="ECO:0000259" key="20">
    <source>
        <dbReference type="Pfam" id="PF16575"/>
    </source>
</evidence>
<dbReference type="GO" id="GO:0003723">
    <property type="term" value="F:RNA binding"/>
    <property type="evidence" value="ECO:0007669"/>
    <property type="project" value="UniProtKB-KW"/>
</dbReference>
<keyword evidence="12" id="KW-0007">Acetylation</keyword>
<dbReference type="PANTHER" id="PTHR12755:SF3">
    <property type="entry name" value="POLYNUCLEOTIDE 5'-HYDROXYL-KINASE NOL9"/>
    <property type="match status" value="1"/>
</dbReference>
<name>G3T3X7_LOXAF</name>
<evidence type="ECO:0000256" key="19">
    <source>
        <dbReference type="ARBA" id="ARBA00082319"/>
    </source>
</evidence>
<evidence type="ECO:0000256" key="10">
    <source>
        <dbReference type="ARBA" id="ARBA00022843"/>
    </source>
</evidence>
<keyword evidence="13" id="KW-0539">Nucleus</keyword>
<evidence type="ECO:0000259" key="21">
    <source>
        <dbReference type="Pfam" id="PF24419"/>
    </source>
</evidence>
<dbReference type="OMA" id="YFGETSC"/>
<comment type="function">
    <text evidence="16">Polynucleotide kinase that can phosphorylate the 5'-hydroxyl groups of single-stranded and double-stranded RNA and DNA substrates. Involved in rRNA processing and its kinase activity is required for the processing of the 32S precursor into 5.8S and 28S rRNAs, more specifically for the generation of the major 5.8S(S) form. Required for the efficient pre-rRNA processing of internal transcribed spacer 2 (ITS2). Associates with LAS1L to form an ITS2 pre-rRNA endonuclease-kinase complex and is responsible for the transport of this complex into the nucleolus.</text>
</comment>
<dbReference type="InParanoid" id="G3T3X7"/>
<evidence type="ECO:0000256" key="12">
    <source>
        <dbReference type="ARBA" id="ARBA00022990"/>
    </source>
</evidence>
<comment type="similarity">
    <text evidence="2">Belongs to the Clp1 family. NOL9/GRC3 subfamily.</text>
</comment>
<evidence type="ECO:0000313" key="23">
    <source>
        <dbReference type="Ensembl" id="ENSLAFP00000008005.4"/>
    </source>
</evidence>
<dbReference type="GO" id="GO:0045111">
    <property type="term" value="C:intermediate filament cytoskeleton"/>
    <property type="evidence" value="ECO:0007669"/>
    <property type="project" value="Ensembl"/>
</dbReference>
<accession>G3T3X7</accession>
<evidence type="ECO:0000256" key="8">
    <source>
        <dbReference type="ARBA" id="ARBA00022777"/>
    </source>
</evidence>
<keyword evidence="8" id="KW-0418">Kinase</keyword>
<dbReference type="InterPro" id="IPR057570">
    <property type="entry name" value="NOL9_C"/>
</dbReference>